<accession>A0ABS6JJZ7</accession>
<keyword evidence="1" id="KW-1133">Transmembrane helix</keyword>
<keyword evidence="1" id="KW-0812">Transmembrane</keyword>
<reference evidence="2 3" key="1">
    <citation type="submission" date="2021-06" db="EMBL/GenBank/DDBJ databases">
        <title>Bacillus sp. RD4P76, an endophyte from a halophyte.</title>
        <authorList>
            <person name="Sun J.-Q."/>
        </authorList>
    </citation>
    <scope>NUCLEOTIDE SEQUENCE [LARGE SCALE GENOMIC DNA]</scope>
    <source>
        <strain evidence="2 3">CGMCC 1.15917</strain>
    </source>
</reference>
<organism evidence="2 3">
    <name type="scientific">Evansella tamaricis</name>
    <dbReference type="NCBI Taxonomy" id="2069301"/>
    <lineage>
        <taxon>Bacteria</taxon>
        <taxon>Bacillati</taxon>
        <taxon>Bacillota</taxon>
        <taxon>Bacilli</taxon>
        <taxon>Bacillales</taxon>
        <taxon>Bacillaceae</taxon>
        <taxon>Evansella</taxon>
    </lineage>
</organism>
<evidence type="ECO:0000313" key="3">
    <source>
        <dbReference type="Proteomes" id="UP000784880"/>
    </source>
</evidence>
<name>A0ABS6JJZ7_9BACI</name>
<dbReference type="EMBL" id="JAHQCS010000121">
    <property type="protein sequence ID" value="MBU9713137.1"/>
    <property type="molecule type" value="Genomic_DNA"/>
</dbReference>
<keyword evidence="3" id="KW-1185">Reference proteome</keyword>
<dbReference type="Proteomes" id="UP000784880">
    <property type="component" value="Unassembled WGS sequence"/>
</dbReference>
<evidence type="ECO:0000256" key="1">
    <source>
        <dbReference type="SAM" id="Phobius"/>
    </source>
</evidence>
<feature type="transmembrane region" description="Helical" evidence="1">
    <location>
        <begin position="368"/>
        <end position="387"/>
    </location>
</feature>
<comment type="caution">
    <text evidence="2">The sequence shown here is derived from an EMBL/GenBank/DDBJ whole genome shotgun (WGS) entry which is preliminary data.</text>
</comment>
<feature type="transmembrane region" description="Helical" evidence="1">
    <location>
        <begin position="311"/>
        <end position="336"/>
    </location>
</feature>
<keyword evidence="1" id="KW-0472">Membrane</keyword>
<feature type="transmembrane region" description="Helical" evidence="1">
    <location>
        <begin position="461"/>
        <end position="487"/>
    </location>
</feature>
<proteinExistence type="predicted"/>
<feature type="transmembrane region" description="Helical" evidence="1">
    <location>
        <begin position="423"/>
        <end position="440"/>
    </location>
</feature>
<dbReference type="RefSeq" id="WP_217067306.1">
    <property type="nucleotide sequence ID" value="NZ_JAHQCS010000121.1"/>
</dbReference>
<feature type="transmembrane region" description="Helical" evidence="1">
    <location>
        <begin position="522"/>
        <end position="543"/>
    </location>
</feature>
<protein>
    <submittedName>
        <fullName evidence="2">Dihydroorotate dehydrogenase</fullName>
    </submittedName>
</protein>
<evidence type="ECO:0000313" key="2">
    <source>
        <dbReference type="EMBL" id="MBU9713137.1"/>
    </source>
</evidence>
<gene>
    <name evidence="2" type="ORF">KS419_15505</name>
</gene>
<feature type="transmembrane region" description="Helical" evidence="1">
    <location>
        <begin position="399"/>
        <end position="417"/>
    </location>
</feature>
<feature type="transmembrane region" description="Helical" evidence="1">
    <location>
        <begin position="550"/>
        <end position="572"/>
    </location>
</feature>
<feature type="transmembrane region" description="Helical" evidence="1">
    <location>
        <begin position="578"/>
        <end position="601"/>
    </location>
</feature>
<sequence length="606" mass="67968">MPDWSYHLLFNPVLKKLPSRISREFIHRGMNRIASFPGGKQFINFLGREESSPLLKKEIHGSSMDNSIGLSGKLDPLLSGTKAFSNLGFGFIEMGPISVNRKKDEKAPIVFKNKTIGFPTDHALIDLKETEIKLKELSVDQPVLLHLTGDIQELIILMTVLEKYADMFIFPVEAIKDINLLEELTEKPYFFRINQEKLGDINLSQLDGNSCAGIVLEESKNVTPITARYEHLTSITTLRNQGFKKTIITEGGILEPEDALCLLDAGADLVMLLGGYVFSGPGLPKRIKEAQVDLLTQEKQDMKAIQKGWEWYFLFGFSILIGGIIALYLSLTSVILPYDEYFLGMSRETLYAFNDRIIYFMAHDRMTLAGTMISGGLVYMALARYGIRHGLLWAKQATDTAAIIGFLGIFLFIGYGYFDWLHLLFWIVLAPFYILGYVKTKGIRSTPSSKNRRNHTIWKRSLIGQLAFVILGFSFVLGGIVISTIGVSSVFVPTDLQYICMPPGVIESFNDNLIPVIAHDRAGFGSALLSVGLLVLMLALWAFQQGNLWVWWTFLIGGIPAFLTGIGVHFLIGYTDFIHLLPAYFALFLYIIGLLTSFSFFHKEVD</sequence>